<feature type="active site" description="Proton acceptor" evidence="2">
    <location>
        <position position="79"/>
    </location>
</feature>
<evidence type="ECO:0000313" key="6">
    <source>
        <dbReference type="Proteomes" id="UP000198935"/>
    </source>
</evidence>
<evidence type="ECO:0000256" key="3">
    <source>
        <dbReference type="RuleBase" id="RU367036"/>
    </source>
</evidence>
<gene>
    <name evidence="5" type="ORF">SAMN05421736_104171</name>
</gene>
<dbReference type="Pfam" id="PF06094">
    <property type="entry name" value="GGACT"/>
    <property type="match status" value="1"/>
</dbReference>
<dbReference type="Pfam" id="PF13772">
    <property type="entry name" value="AIG2_2"/>
    <property type="match status" value="1"/>
</dbReference>
<dbReference type="STRING" id="1503961.SAMN05421736_104171"/>
<dbReference type="PANTHER" id="PTHR12510">
    <property type="entry name" value="TROPONIN C-AKIN-1 PROTEIN"/>
    <property type="match status" value="1"/>
</dbReference>
<dbReference type="GO" id="GO:0005829">
    <property type="term" value="C:cytosol"/>
    <property type="evidence" value="ECO:0007669"/>
    <property type="project" value="TreeGrafter"/>
</dbReference>
<feature type="domain" description="Gamma-glutamylcyclotransferase AIG2-like" evidence="4">
    <location>
        <begin position="8"/>
        <end position="129"/>
    </location>
</feature>
<dbReference type="InterPro" id="IPR013024">
    <property type="entry name" value="GGCT-like"/>
</dbReference>
<dbReference type="PANTHER" id="PTHR12510:SF4">
    <property type="entry name" value="GAMMA-GLUTAMYLAMINECYCLOTRANSFERASE"/>
    <property type="match status" value="1"/>
</dbReference>
<dbReference type="InterPro" id="IPR036568">
    <property type="entry name" value="GGCT-like_sf"/>
</dbReference>
<evidence type="ECO:0000259" key="4">
    <source>
        <dbReference type="Pfam" id="PF06094"/>
    </source>
</evidence>
<dbReference type="GO" id="GO:0061929">
    <property type="term" value="F:gamma-glutamylaminecyclotransferase activity"/>
    <property type="evidence" value="ECO:0007669"/>
    <property type="project" value="InterPro"/>
</dbReference>
<name>A0A1H3NQY5_9BACI</name>
<dbReference type="InterPro" id="IPR039126">
    <property type="entry name" value="GGACT"/>
</dbReference>
<dbReference type="Proteomes" id="UP000198935">
    <property type="component" value="Unassembled WGS sequence"/>
</dbReference>
<protein>
    <recommendedName>
        <fullName evidence="3">Gamma-glutamylcyclotransferase family protein</fullName>
    </recommendedName>
</protein>
<comment type="similarity">
    <text evidence="1 3">Belongs to the gamma-glutamylcyclotransferase family.</text>
</comment>
<evidence type="ECO:0000256" key="1">
    <source>
        <dbReference type="ARBA" id="ARBA00008861"/>
    </source>
</evidence>
<dbReference type="OrthoDB" id="8538589at2"/>
<proteinExistence type="inferred from homology"/>
<reference evidence="6" key="1">
    <citation type="submission" date="2016-10" db="EMBL/GenBank/DDBJ databases">
        <authorList>
            <person name="Varghese N."/>
            <person name="Submissions S."/>
        </authorList>
    </citation>
    <scope>NUCLEOTIDE SEQUENCE [LARGE SCALE GENOMIC DNA]</scope>
    <source>
        <strain evidence="6">SP</strain>
    </source>
</reference>
<evidence type="ECO:0000256" key="2">
    <source>
        <dbReference type="PIRSR" id="PIRSR639126-1"/>
    </source>
</evidence>
<dbReference type="Gene3D" id="3.10.490.10">
    <property type="entry name" value="Gamma-glutamyl cyclotransferase-like"/>
    <property type="match status" value="2"/>
</dbReference>
<dbReference type="EMBL" id="FNPI01000004">
    <property type="protein sequence ID" value="SDY91336.1"/>
    <property type="molecule type" value="Genomic_DNA"/>
</dbReference>
<dbReference type="AlphaFoldDB" id="A0A1H3NQY5"/>
<organism evidence="5 6">
    <name type="scientific">Evansella caseinilytica</name>
    <dbReference type="NCBI Taxonomy" id="1503961"/>
    <lineage>
        <taxon>Bacteria</taxon>
        <taxon>Bacillati</taxon>
        <taxon>Bacillota</taxon>
        <taxon>Bacilli</taxon>
        <taxon>Bacillales</taxon>
        <taxon>Bacillaceae</taxon>
        <taxon>Evansella</taxon>
    </lineage>
</organism>
<sequence length="297" mass="33810">MKDNCCYVFVYGTLRRGEANHDLLSPATLIASQAWVTGELFDTGEGYPAMVDSSDESSEVYGEIYEVNNEQLTALDVLEGYAPAGTNHLYERKKRMIYTDKQAVEAYVYIIAQENQHMLARKIACGDWRIHRWLKMQPERFFYFAYGSCMDNERFMTDGVAEMFTDIIGCSAAKGYDFCFSRHSDDGGRADIKEGDGTVEGVMYLLPFAAAEYLYKREGVNANVYRPALLELPINETSVEALTFTVKNKQPDLAPPDHYAIEILRGASRHLSSAYYEFLKQYFLRLGVNVQQLEKQL</sequence>
<keyword evidence="6" id="KW-1185">Reference proteome</keyword>
<dbReference type="CDD" id="cd06661">
    <property type="entry name" value="GGCT_like"/>
    <property type="match status" value="2"/>
</dbReference>
<accession>A0A1H3NQY5</accession>
<dbReference type="SUPFAM" id="SSF110857">
    <property type="entry name" value="Gamma-glutamyl cyclotransferase-like"/>
    <property type="match status" value="2"/>
</dbReference>
<dbReference type="InterPro" id="IPR009288">
    <property type="entry name" value="AIG2-like_dom"/>
</dbReference>
<evidence type="ECO:0000313" key="5">
    <source>
        <dbReference type="EMBL" id="SDY91336.1"/>
    </source>
</evidence>